<dbReference type="InterPro" id="IPR036291">
    <property type="entry name" value="NAD(P)-bd_dom_sf"/>
</dbReference>
<dbReference type="Proteomes" id="UP000712673">
    <property type="component" value="Unassembled WGS sequence"/>
</dbReference>
<dbReference type="SUPFAM" id="SSF48179">
    <property type="entry name" value="6-phosphogluconate dehydrogenase C-terminal domain-like"/>
    <property type="match status" value="1"/>
</dbReference>
<name>A0A937VZL9_UNCTE</name>
<accession>A0A937VZL9</accession>
<evidence type="ECO:0000313" key="2">
    <source>
        <dbReference type="EMBL" id="MBM3222565.1"/>
    </source>
</evidence>
<dbReference type="SUPFAM" id="SSF51735">
    <property type="entry name" value="NAD(P)-binding Rossmann-fold domains"/>
    <property type="match status" value="1"/>
</dbReference>
<dbReference type="AlphaFoldDB" id="A0A937VZL9"/>
<reference evidence="2" key="1">
    <citation type="submission" date="2019-03" db="EMBL/GenBank/DDBJ databases">
        <title>Lake Tanganyika Metagenome-Assembled Genomes (MAGs).</title>
        <authorList>
            <person name="Tran P."/>
        </authorList>
    </citation>
    <scope>NUCLEOTIDE SEQUENCE</scope>
    <source>
        <strain evidence="2">K_DeepCast_65m_m2_066</strain>
    </source>
</reference>
<feature type="domain" description="DUF2520" evidence="1">
    <location>
        <begin position="109"/>
        <end position="235"/>
    </location>
</feature>
<dbReference type="Gene3D" id="3.40.50.720">
    <property type="entry name" value="NAD(P)-binding Rossmann-like Domain"/>
    <property type="match status" value="1"/>
</dbReference>
<evidence type="ECO:0000259" key="1">
    <source>
        <dbReference type="Pfam" id="PF10728"/>
    </source>
</evidence>
<dbReference type="PANTHER" id="PTHR40459:SF1">
    <property type="entry name" value="CONSERVED HYPOTHETICAL ALANINE AND LEUCINE RICH PROTEIN"/>
    <property type="match status" value="1"/>
</dbReference>
<sequence>RTQAAAERAVAFIGTGQPCTYDTVPLDAVPYGQGVVCITTPDAAIAPTAALLARRQPRWHGMTVLHCSGALSSAELQALQPCGVSVGSMHPLYAFGTPLADPEVLRGVHWCIEGDMPAKTVARQLIADLAGLVSEIAPEHKMLYHAAAAVAGNLITGLLSLSFGMLAHCGIAPEQARAMLVRLSEGVLQRIKAEGEVVALAGPISRGDVTTVAQHLQQLHALPPLYSAVYRSVSQELVALAHRKGTSAAALADIEALLQS</sequence>
<dbReference type="PANTHER" id="PTHR40459">
    <property type="entry name" value="CONSERVED HYPOTHETICAL ALANINE AND LEUCINE RICH PROTEIN"/>
    <property type="match status" value="1"/>
</dbReference>
<dbReference type="InterPro" id="IPR008927">
    <property type="entry name" value="6-PGluconate_DH-like_C_sf"/>
</dbReference>
<comment type="caution">
    <text evidence="2">The sequence shown here is derived from an EMBL/GenBank/DDBJ whole genome shotgun (WGS) entry which is preliminary data.</text>
</comment>
<dbReference type="Gene3D" id="1.10.1040.20">
    <property type="entry name" value="ProC-like, C-terminal domain"/>
    <property type="match status" value="1"/>
</dbReference>
<organism evidence="2 3">
    <name type="scientific">Tectimicrobiota bacterium</name>
    <dbReference type="NCBI Taxonomy" id="2528274"/>
    <lineage>
        <taxon>Bacteria</taxon>
        <taxon>Pseudomonadati</taxon>
        <taxon>Nitrospinota/Tectimicrobiota group</taxon>
        <taxon>Candidatus Tectimicrobiota</taxon>
    </lineage>
</organism>
<feature type="non-terminal residue" evidence="2">
    <location>
        <position position="1"/>
    </location>
</feature>
<protein>
    <submittedName>
        <fullName evidence="2">DUF2520 domain-containing protein</fullName>
    </submittedName>
</protein>
<dbReference type="InterPro" id="IPR037108">
    <property type="entry name" value="TM1727-like_C_sf"/>
</dbReference>
<gene>
    <name evidence="2" type="ORF">FJZ47_01995</name>
</gene>
<evidence type="ECO:0000313" key="3">
    <source>
        <dbReference type="Proteomes" id="UP000712673"/>
    </source>
</evidence>
<dbReference type="InterPro" id="IPR018931">
    <property type="entry name" value="DUF2520"/>
</dbReference>
<dbReference type="EMBL" id="VGLS01000032">
    <property type="protein sequence ID" value="MBM3222565.1"/>
    <property type="molecule type" value="Genomic_DNA"/>
</dbReference>
<proteinExistence type="predicted"/>
<dbReference type="Pfam" id="PF10728">
    <property type="entry name" value="DUF2520"/>
    <property type="match status" value="1"/>
</dbReference>